<dbReference type="Pfam" id="PF09002">
    <property type="entry name" value="Card1_endonuc"/>
    <property type="match status" value="1"/>
</dbReference>
<organism evidence="3 4">
    <name type="scientific">Vibrio pectenicida</name>
    <dbReference type="NCBI Taxonomy" id="62763"/>
    <lineage>
        <taxon>Bacteria</taxon>
        <taxon>Pseudomonadati</taxon>
        <taxon>Pseudomonadota</taxon>
        <taxon>Gammaproteobacteria</taxon>
        <taxon>Vibrionales</taxon>
        <taxon>Vibrionaceae</taxon>
        <taxon>Vibrio</taxon>
    </lineage>
</organism>
<reference evidence="2 5" key="2">
    <citation type="submission" date="2019-09" db="EMBL/GenBank/DDBJ databases">
        <title>Draft genome sequencing and comparative genomics of hatchery-associated Vibrios.</title>
        <authorList>
            <person name="Kehlet-Delgado H."/>
            <person name="Mueller R.S."/>
        </authorList>
    </citation>
    <scope>NUCLEOTIDE SEQUENCE [LARGE SCALE GENOMIC DNA]</scope>
    <source>
        <strain evidence="2 5">99-46-Y</strain>
    </source>
</reference>
<dbReference type="InterPro" id="IPR015093">
    <property type="entry name" value="Card1_endonucl_dom"/>
</dbReference>
<dbReference type="AlphaFoldDB" id="A0A427U3C8"/>
<evidence type="ECO:0000259" key="1">
    <source>
        <dbReference type="Pfam" id="PF09002"/>
    </source>
</evidence>
<comment type="caution">
    <text evidence="3">The sequence shown here is derived from an EMBL/GenBank/DDBJ whole genome shotgun (WGS) entry which is preliminary data.</text>
</comment>
<dbReference type="OrthoDB" id="8477283at2"/>
<name>A0A427U3C8_9VIBR</name>
<reference evidence="3 4" key="1">
    <citation type="submission" date="2018-12" db="EMBL/GenBank/DDBJ databases">
        <title>Genomic taxonomy of the Vibrionaceae family.</title>
        <authorList>
            <person name="Gomez-Gil B."/>
            <person name="Enciso-Ibarra K."/>
        </authorList>
    </citation>
    <scope>NUCLEOTIDE SEQUENCE [LARGE SCALE GENOMIC DNA]</scope>
    <source>
        <strain evidence="3 4">CAIM 594</strain>
    </source>
</reference>
<dbReference type="Gene3D" id="1.10.10.680">
    <property type="entry name" value="Hypothetical protein VC1899 (Restriction endonuclease-like)"/>
    <property type="match status" value="1"/>
</dbReference>
<dbReference type="RefSeq" id="WP_125321143.1">
    <property type="nucleotide sequence ID" value="NZ_AP024889.1"/>
</dbReference>
<dbReference type="Gene3D" id="3.40.50.10770">
    <property type="entry name" value="Hypothetical protein VC1899 like domain (Restriction endonuclease-like)"/>
    <property type="match status" value="1"/>
</dbReference>
<dbReference type="InterPro" id="IPR011335">
    <property type="entry name" value="Restrct_endonuc-II-like"/>
</dbReference>
<dbReference type="Gene3D" id="3.40.1350.10">
    <property type="match status" value="1"/>
</dbReference>
<gene>
    <name evidence="3" type="ORF">EJA03_10030</name>
    <name evidence="2" type="ORF">F0225_13300</name>
</gene>
<dbReference type="InterPro" id="IPR011856">
    <property type="entry name" value="tRNA_endonuc-like_dom_sf"/>
</dbReference>
<accession>A0A427U3C8</accession>
<dbReference type="CDD" id="cd22364">
    <property type="entry name" value="VC1899-like"/>
    <property type="match status" value="1"/>
</dbReference>
<dbReference type="GO" id="GO:0003676">
    <property type="term" value="F:nucleic acid binding"/>
    <property type="evidence" value="ECO:0007669"/>
    <property type="project" value="InterPro"/>
</dbReference>
<dbReference type="EMBL" id="RSFA01000039">
    <property type="protein sequence ID" value="RSD31194.1"/>
    <property type="molecule type" value="Genomic_DNA"/>
</dbReference>
<dbReference type="SUPFAM" id="SSF52980">
    <property type="entry name" value="Restriction endonuclease-like"/>
    <property type="match status" value="1"/>
</dbReference>
<protein>
    <submittedName>
        <fullName evidence="3">DUF1887 family protein</fullName>
    </submittedName>
</protein>
<dbReference type="Proteomes" id="UP000269041">
    <property type="component" value="Unassembled WGS sequence"/>
</dbReference>
<keyword evidence="4" id="KW-1185">Reference proteome</keyword>
<dbReference type="EMBL" id="VTXC01000036">
    <property type="protein sequence ID" value="NOH72307.1"/>
    <property type="molecule type" value="Genomic_DNA"/>
</dbReference>
<proteinExistence type="predicted"/>
<evidence type="ECO:0000313" key="5">
    <source>
        <dbReference type="Proteomes" id="UP000565719"/>
    </source>
</evidence>
<feature type="domain" description="Card1 endonuclease" evidence="1">
    <location>
        <begin position="241"/>
        <end position="378"/>
    </location>
</feature>
<evidence type="ECO:0000313" key="4">
    <source>
        <dbReference type="Proteomes" id="UP000269041"/>
    </source>
</evidence>
<evidence type="ECO:0000313" key="2">
    <source>
        <dbReference type="EMBL" id="NOH72307.1"/>
    </source>
</evidence>
<sequence>MAVHVGIIDQDPIRLVTPLLDNRTISNHIVFIGVKNQIPMYQRLQSVLAKRNITAEFFEIPNVANTSRIKCAVGILADDLRVRGEEVKLNASCGLRHQLLSVYEIFRTYHWPIFVVEPNTDRLCWLYPDGKEDTQLEDRITIDDYLTVFGARGEFNHQELPAPLDQKLYELGERWASNALELGPGLATLNYLATTCRKEQKLNVELSEKQQGYRELNMLLSDLVAADIANYEDGILTFANEDARRFSNGEWLETLVHSTVRDIQKDIPTIQDHSLNVQVYRQLGDREVRNELDIASVANNKLHIIECKTKGMRDDGDDTLYKLESLRDLLGGLQARAMLVSFRPLRYNDITRAEDLGLALIGPEELKDLKTHLTNWYKEAGGYDDSDIG</sequence>
<dbReference type="Proteomes" id="UP000565719">
    <property type="component" value="Unassembled WGS sequence"/>
</dbReference>
<evidence type="ECO:0000313" key="3">
    <source>
        <dbReference type="EMBL" id="RSD31194.1"/>
    </source>
</evidence>